<organism evidence="3 4">
    <name type="scientific">Faecalicatena contorta</name>
    <dbReference type="NCBI Taxonomy" id="39482"/>
    <lineage>
        <taxon>Bacteria</taxon>
        <taxon>Bacillati</taxon>
        <taxon>Bacillota</taxon>
        <taxon>Clostridia</taxon>
        <taxon>Lachnospirales</taxon>
        <taxon>Lachnospiraceae</taxon>
        <taxon>Faecalicatena</taxon>
    </lineage>
</organism>
<feature type="transmembrane region" description="Helical" evidence="2">
    <location>
        <begin position="20"/>
        <end position="40"/>
    </location>
</feature>
<evidence type="ECO:0000256" key="1">
    <source>
        <dbReference type="SAM" id="MobiDB-lite"/>
    </source>
</evidence>
<dbReference type="Gene3D" id="3.80.10.10">
    <property type="entry name" value="Ribonuclease Inhibitor"/>
    <property type="match status" value="1"/>
</dbReference>
<dbReference type="InterPro" id="IPR032675">
    <property type="entry name" value="LRR_dom_sf"/>
</dbReference>
<evidence type="ECO:0000256" key="2">
    <source>
        <dbReference type="SAM" id="Phobius"/>
    </source>
</evidence>
<evidence type="ECO:0000313" key="3">
    <source>
        <dbReference type="EMBL" id="CUO89226.1"/>
    </source>
</evidence>
<keyword evidence="2" id="KW-0472">Membrane</keyword>
<feature type="compositionally biased region" description="Acidic residues" evidence="1">
    <location>
        <begin position="217"/>
        <end position="239"/>
    </location>
</feature>
<keyword evidence="2" id="KW-1133">Transmembrane helix</keyword>
<name>A0A174ISX6_9FIRM</name>
<accession>A0A174ISX6</accession>
<evidence type="ECO:0000313" key="4">
    <source>
        <dbReference type="Proteomes" id="UP000095544"/>
    </source>
</evidence>
<sequence>MECCIRIFESGVARRRESRIIGILMVIMLAAGLVCELPALEFTESDAAYRLIYGKYEGKELLTYGANSEGAGTLDIFGNALNRIPVKTNINKILKENKRVKSMTVQPEAEQTDLLSDFFLMGIEIPAIGGISETEVPNLNFTGVHIPESPTGNVTPPVIPDIPAVNDKPSVPDTPITPDNPIVPDVPIVPDTPIVPDNPPVDDDPAAPPDVIVPDTPDVEAPDIPGENDDPTDGSDEPAIEQPAGFTVNADGMLCAYDPSAGIVNEGRLVLPAEGCSGIARGTFEGVGAEIYELFIPPNIVNIEPGVLSELTDLGWIQLTEPNANYTWQDGMLFDSGMTTLLAFPRGRIGIYSLPSNVTRLEDYSFLNTNLTKIDMMKCGAVEVGSNVFGGNGGNGITIMAPREHLEHYQNVFAELGVTIR</sequence>
<dbReference type="AlphaFoldDB" id="A0A174ISX6"/>
<proteinExistence type="predicted"/>
<feature type="compositionally biased region" description="Low complexity" evidence="1">
    <location>
        <begin position="171"/>
        <end position="195"/>
    </location>
</feature>
<dbReference type="STRING" id="39482.ERS852491_03636"/>
<dbReference type="Proteomes" id="UP000095544">
    <property type="component" value="Unassembled WGS sequence"/>
</dbReference>
<dbReference type="RefSeq" id="WP_242857634.1">
    <property type="nucleotide sequence ID" value="NZ_CYZU01000041.1"/>
</dbReference>
<protein>
    <submittedName>
        <fullName evidence="3">Beta antigen</fullName>
    </submittedName>
</protein>
<dbReference type="EMBL" id="CYZU01000041">
    <property type="protein sequence ID" value="CUO89226.1"/>
    <property type="molecule type" value="Genomic_DNA"/>
</dbReference>
<reference evidence="3 4" key="1">
    <citation type="submission" date="2015-09" db="EMBL/GenBank/DDBJ databases">
        <authorList>
            <consortium name="Pathogen Informatics"/>
        </authorList>
    </citation>
    <scope>NUCLEOTIDE SEQUENCE [LARGE SCALE GENOMIC DNA]</scope>
    <source>
        <strain evidence="3 4">2789STDY5834876</strain>
    </source>
</reference>
<gene>
    <name evidence="3" type="primary">bag_3</name>
    <name evidence="3" type="ORF">ERS852491_03636</name>
</gene>
<keyword evidence="2" id="KW-0812">Transmembrane</keyword>
<feature type="region of interest" description="Disordered" evidence="1">
    <location>
        <begin position="165"/>
        <end position="242"/>
    </location>
</feature>